<sequence length="302" mass="33824">MKTIIAINNLGKRYARSPGWALKDISLTIHSGEVFGLVGENGAGKTTFIRLLLGLIRPTTGQVKFSHSPGIGYVPDRPVFYTTFTVTEYLNLLGQLTGLKGKRLKDRVDHALHLANLADRAGYRIGTLSRGMLQRLGIAQAILGDPEIIIMDEPAAGLDPFGQKGIRDIILRLHQQGKTILFSSHYLAEIERVCSRVGVLHKGRLVLNRGIGELMRERRQMVAIEIDAEAIVLEEALSRLELDCELEGHRIIFHHLDDDRYFAVMQLLGERRIRVLSLSHPGLFLEDVFLTATNHLERGRSR</sequence>
<evidence type="ECO:0000313" key="7">
    <source>
        <dbReference type="Proteomes" id="UP000441717"/>
    </source>
</evidence>
<keyword evidence="7" id="KW-1185">Reference proteome</keyword>
<dbReference type="Pfam" id="PF00005">
    <property type="entry name" value="ABC_tran"/>
    <property type="match status" value="1"/>
</dbReference>
<dbReference type="PROSITE" id="PS50893">
    <property type="entry name" value="ABC_TRANSPORTER_2"/>
    <property type="match status" value="1"/>
</dbReference>
<evidence type="ECO:0000259" key="5">
    <source>
        <dbReference type="PROSITE" id="PS50893"/>
    </source>
</evidence>
<protein>
    <submittedName>
        <fullName evidence="6">ATP-binding cassette domain-containing protein</fullName>
    </submittedName>
</protein>
<accession>A0A6N7IME5</accession>
<dbReference type="SUPFAM" id="SSF52540">
    <property type="entry name" value="P-loop containing nucleoside triphosphate hydrolases"/>
    <property type="match status" value="1"/>
</dbReference>
<dbReference type="AlphaFoldDB" id="A0A6N7IME5"/>
<comment type="caution">
    <text evidence="6">The sequence shown here is derived from an EMBL/GenBank/DDBJ whole genome shotgun (WGS) entry which is preliminary data.</text>
</comment>
<keyword evidence="4 6" id="KW-0067">ATP-binding</keyword>
<dbReference type="RefSeq" id="WP_152944705.1">
    <property type="nucleotide sequence ID" value="NZ_WHYR01000001.1"/>
</dbReference>
<name>A0A6N7IME5_9FIRM</name>
<dbReference type="SMART" id="SM00382">
    <property type="entry name" value="AAA"/>
    <property type="match status" value="1"/>
</dbReference>
<dbReference type="OrthoDB" id="9809205at2"/>
<dbReference type="GO" id="GO:0005524">
    <property type="term" value="F:ATP binding"/>
    <property type="evidence" value="ECO:0007669"/>
    <property type="project" value="UniProtKB-KW"/>
</dbReference>
<dbReference type="InterPro" id="IPR003593">
    <property type="entry name" value="AAA+_ATPase"/>
</dbReference>
<keyword evidence="3" id="KW-0547">Nucleotide-binding</keyword>
<evidence type="ECO:0000313" key="6">
    <source>
        <dbReference type="EMBL" id="MQL50799.1"/>
    </source>
</evidence>
<reference evidence="6 7" key="1">
    <citation type="submission" date="2019-10" db="EMBL/GenBank/DDBJ databases">
        <title>Comparative genomics of sulfur disproportionating microorganisms.</title>
        <authorList>
            <person name="Ward L.M."/>
            <person name="Bertran E."/>
            <person name="Johnston D."/>
        </authorList>
    </citation>
    <scope>NUCLEOTIDE SEQUENCE [LARGE SCALE GENOMIC DNA]</scope>
    <source>
        <strain evidence="6 7">DSM 14055</strain>
    </source>
</reference>
<feature type="domain" description="ABC transporter" evidence="5">
    <location>
        <begin position="5"/>
        <end position="227"/>
    </location>
</feature>
<dbReference type="InterPro" id="IPR003439">
    <property type="entry name" value="ABC_transporter-like_ATP-bd"/>
</dbReference>
<dbReference type="CDD" id="cd03230">
    <property type="entry name" value="ABC_DR_subfamily_A"/>
    <property type="match status" value="1"/>
</dbReference>
<dbReference type="InterPro" id="IPR027417">
    <property type="entry name" value="P-loop_NTPase"/>
</dbReference>
<gene>
    <name evidence="6" type="ORF">GFC01_00585</name>
</gene>
<evidence type="ECO:0000256" key="4">
    <source>
        <dbReference type="ARBA" id="ARBA00022840"/>
    </source>
</evidence>
<keyword evidence="2" id="KW-0813">Transport</keyword>
<dbReference type="PANTHER" id="PTHR43335">
    <property type="entry name" value="ABC TRANSPORTER, ATP-BINDING PROTEIN"/>
    <property type="match status" value="1"/>
</dbReference>
<organism evidence="6 7">
    <name type="scientific">Desulfofundulus thermobenzoicus</name>
    <dbReference type="NCBI Taxonomy" id="29376"/>
    <lineage>
        <taxon>Bacteria</taxon>
        <taxon>Bacillati</taxon>
        <taxon>Bacillota</taxon>
        <taxon>Clostridia</taxon>
        <taxon>Eubacteriales</taxon>
        <taxon>Peptococcaceae</taxon>
        <taxon>Desulfofundulus</taxon>
    </lineage>
</organism>
<evidence type="ECO:0000256" key="1">
    <source>
        <dbReference type="ARBA" id="ARBA00005417"/>
    </source>
</evidence>
<dbReference type="Proteomes" id="UP000441717">
    <property type="component" value="Unassembled WGS sequence"/>
</dbReference>
<dbReference type="Gene3D" id="3.40.50.300">
    <property type="entry name" value="P-loop containing nucleotide triphosphate hydrolases"/>
    <property type="match status" value="1"/>
</dbReference>
<dbReference type="EMBL" id="WHYR01000001">
    <property type="protein sequence ID" value="MQL50799.1"/>
    <property type="molecule type" value="Genomic_DNA"/>
</dbReference>
<evidence type="ECO:0000256" key="2">
    <source>
        <dbReference type="ARBA" id="ARBA00022448"/>
    </source>
</evidence>
<dbReference type="GO" id="GO:0016887">
    <property type="term" value="F:ATP hydrolysis activity"/>
    <property type="evidence" value="ECO:0007669"/>
    <property type="project" value="InterPro"/>
</dbReference>
<evidence type="ECO:0000256" key="3">
    <source>
        <dbReference type="ARBA" id="ARBA00022741"/>
    </source>
</evidence>
<comment type="similarity">
    <text evidence="1">Belongs to the ABC transporter superfamily.</text>
</comment>
<dbReference type="PANTHER" id="PTHR43335:SF4">
    <property type="entry name" value="ABC TRANSPORTER, ATP-BINDING PROTEIN"/>
    <property type="match status" value="1"/>
</dbReference>
<proteinExistence type="inferred from homology"/>